<proteinExistence type="predicted"/>
<accession>A0AAV1UWH4</accession>
<name>A0AAV1UWH4_9STRA</name>
<evidence type="ECO:0000256" key="1">
    <source>
        <dbReference type="SAM" id="MobiDB-lite"/>
    </source>
</evidence>
<feature type="compositionally biased region" description="Basic and acidic residues" evidence="1">
    <location>
        <begin position="347"/>
        <end position="363"/>
    </location>
</feature>
<comment type="caution">
    <text evidence="2">The sequence shown here is derived from an EMBL/GenBank/DDBJ whole genome shotgun (WGS) entry which is preliminary data.</text>
</comment>
<evidence type="ECO:0000313" key="2">
    <source>
        <dbReference type="EMBL" id="CAK7938043.1"/>
    </source>
</evidence>
<dbReference type="EMBL" id="CAKLBY020000229">
    <property type="protein sequence ID" value="CAK7938043.1"/>
    <property type="molecule type" value="Genomic_DNA"/>
</dbReference>
<feature type="region of interest" description="Disordered" evidence="1">
    <location>
        <begin position="328"/>
        <end position="363"/>
    </location>
</feature>
<organism evidence="2 3">
    <name type="scientific">Peronospora matthiolae</name>
    <dbReference type="NCBI Taxonomy" id="2874970"/>
    <lineage>
        <taxon>Eukaryota</taxon>
        <taxon>Sar</taxon>
        <taxon>Stramenopiles</taxon>
        <taxon>Oomycota</taxon>
        <taxon>Peronosporomycetes</taxon>
        <taxon>Peronosporales</taxon>
        <taxon>Peronosporaceae</taxon>
        <taxon>Peronospora</taxon>
    </lineage>
</organism>
<feature type="region of interest" description="Disordered" evidence="1">
    <location>
        <begin position="185"/>
        <end position="211"/>
    </location>
</feature>
<evidence type="ECO:0000313" key="3">
    <source>
        <dbReference type="Proteomes" id="UP001162060"/>
    </source>
</evidence>
<gene>
    <name evidence="2" type="ORF">PM001_LOCUS23193</name>
</gene>
<dbReference type="AlphaFoldDB" id="A0AAV1UWH4"/>
<protein>
    <submittedName>
        <fullName evidence="2">Uncharacterized protein</fullName>
    </submittedName>
</protein>
<sequence length="363" mass="40631">MMKRETRCLEDFKKPVEAKQDRDVYKNKPSRCQVKTETIDQGSKSVDREVKFEHWQFDDLSGEYHLKELKKLLSSNPLLKTIKLKLNGLLRGPTTAPKPIPNVLEALQRLINLLTEAGFTVRTLNAQTLLDCNHDRAIAAGQSLIKTLIPLLGIRDPGDDPTPPIGTSDQRITPRIAMDQVLTPINDSPKCEHTGSSLYASAESEEDSNDSFEIQRMSLGPKGADLLRKTFERNAAKAQAGKPSATQFMNMVESEQVNSYFRAAMKKYELEQAHMNAVQSVNRHPKPEIHMPDIDMVSVGSRPNGSHDYGHEHREQGGKRIPQVATAGAAESGGFSNQRIRMASMTELKEFSGREKNEERARN</sequence>
<dbReference type="Proteomes" id="UP001162060">
    <property type="component" value="Unassembled WGS sequence"/>
</dbReference>
<reference evidence="2" key="1">
    <citation type="submission" date="2024-01" db="EMBL/GenBank/DDBJ databases">
        <authorList>
            <person name="Webb A."/>
        </authorList>
    </citation>
    <scope>NUCLEOTIDE SEQUENCE</scope>
    <source>
        <strain evidence="2">Pm1</strain>
    </source>
</reference>